<keyword evidence="2" id="KW-0479">Metal-binding</keyword>
<dbReference type="PANTHER" id="PTHR36804">
    <property type="entry name" value="OSJNBA0013K16.11 PROTEIN"/>
    <property type="match status" value="1"/>
</dbReference>
<feature type="region of interest" description="Disordered" evidence="3">
    <location>
        <begin position="168"/>
        <end position="225"/>
    </location>
</feature>
<feature type="compositionally biased region" description="Basic and acidic residues" evidence="3">
    <location>
        <begin position="168"/>
        <end position="183"/>
    </location>
</feature>
<accession>M7ZTU0</accession>
<evidence type="ECO:0000256" key="1">
    <source>
        <dbReference type="ARBA" id="ARBA00009374"/>
    </source>
</evidence>
<reference evidence="4" key="1">
    <citation type="journal article" date="2013" name="Nature">
        <title>Draft genome of the wheat A-genome progenitor Triticum urartu.</title>
        <authorList>
            <person name="Ling H.Q."/>
            <person name="Zhao S."/>
            <person name="Liu D."/>
            <person name="Wang J."/>
            <person name="Sun H."/>
            <person name="Zhang C."/>
            <person name="Fan H."/>
            <person name="Li D."/>
            <person name="Dong L."/>
            <person name="Tao Y."/>
            <person name="Gao C."/>
            <person name="Wu H."/>
            <person name="Li Y."/>
            <person name="Cui Y."/>
            <person name="Guo X."/>
            <person name="Zheng S."/>
            <person name="Wang B."/>
            <person name="Yu K."/>
            <person name="Liang Q."/>
            <person name="Yang W."/>
            <person name="Lou X."/>
            <person name="Chen J."/>
            <person name="Feng M."/>
            <person name="Jian J."/>
            <person name="Zhang X."/>
            <person name="Luo G."/>
            <person name="Jiang Y."/>
            <person name="Liu J."/>
            <person name="Wang Z."/>
            <person name="Sha Y."/>
            <person name="Zhang B."/>
            <person name="Wu H."/>
            <person name="Tang D."/>
            <person name="Shen Q."/>
            <person name="Xue P."/>
            <person name="Zou S."/>
            <person name="Wang X."/>
            <person name="Liu X."/>
            <person name="Wang F."/>
            <person name="Yang Y."/>
            <person name="An X."/>
            <person name="Dong Z."/>
            <person name="Zhang K."/>
            <person name="Zhang X."/>
            <person name="Luo M.C."/>
            <person name="Dvorak J."/>
            <person name="Tong Y."/>
            <person name="Wang J."/>
            <person name="Yang H."/>
            <person name="Li Z."/>
            <person name="Wang D."/>
            <person name="Zhang A."/>
            <person name="Wang J."/>
        </authorList>
    </citation>
    <scope>NUCLEOTIDE SEQUENCE</scope>
</reference>
<sequence length="225" mass="25547">MWGIPSRLLSDHDDNITYMSFLIGDIAFCSEECRTEQMEADEEMERKEKGAPAKKLSQRPPSLGELLVNGDGGGGGKKKKKEALKWKWDLAKEKSGPGEGDWGRVRGEAAEEEDDGEFGATDTRMGVMAIISFLPYFNWLLEAGIRNGDIEGFMFFQKAQNLLFPNAMKEKDGHRAKKRESLRTGHRGNSRIPSAHESREKLRNSDIFKKKLDEPDEQQKKSDWH</sequence>
<comment type="similarity">
    <text evidence="1">Belongs to the FLZ family.</text>
</comment>
<evidence type="ECO:0000313" key="4">
    <source>
        <dbReference type="EMBL" id="EMS55795.1"/>
    </source>
</evidence>
<feature type="region of interest" description="Disordered" evidence="3">
    <location>
        <begin position="39"/>
        <end position="80"/>
    </location>
</feature>
<feature type="region of interest" description="Disordered" evidence="3">
    <location>
        <begin position="94"/>
        <end position="119"/>
    </location>
</feature>
<dbReference type="GO" id="GO:0046872">
    <property type="term" value="F:metal ion binding"/>
    <property type="evidence" value="ECO:0007669"/>
    <property type="project" value="UniProtKB-KW"/>
</dbReference>
<name>M7ZTU0_TRIUA</name>
<dbReference type="EMBL" id="KD166605">
    <property type="protein sequence ID" value="EMS55795.1"/>
    <property type="molecule type" value="Genomic_DNA"/>
</dbReference>
<organism evidence="4">
    <name type="scientific">Triticum urartu</name>
    <name type="common">Red wild einkorn</name>
    <name type="synonym">Crithodium urartu</name>
    <dbReference type="NCBI Taxonomy" id="4572"/>
    <lineage>
        <taxon>Eukaryota</taxon>
        <taxon>Viridiplantae</taxon>
        <taxon>Streptophyta</taxon>
        <taxon>Embryophyta</taxon>
        <taxon>Tracheophyta</taxon>
        <taxon>Spermatophyta</taxon>
        <taxon>Magnoliopsida</taxon>
        <taxon>Liliopsida</taxon>
        <taxon>Poales</taxon>
        <taxon>Poaceae</taxon>
        <taxon>BOP clade</taxon>
        <taxon>Pooideae</taxon>
        <taxon>Triticodae</taxon>
        <taxon>Triticeae</taxon>
        <taxon>Triticinae</taxon>
        <taxon>Triticum</taxon>
    </lineage>
</organism>
<evidence type="ECO:0000256" key="2">
    <source>
        <dbReference type="ARBA" id="ARBA00022723"/>
    </source>
</evidence>
<protein>
    <submittedName>
        <fullName evidence="4">Uncharacterized protein</fullName>
    </submittedName>
</protein>
<dbReference type="InterPro" id="IPR007650">
    <property type="entry name" value="Zf-FLZ_dom"/>
</dbReference>
<dbReference type="Pfam" id="PF04570">
    <property type="entry name" value="zf-FLZ"/>
    <property type="match status" value="1"/>
</dbReference>
<dbReference type="AlphaFoldDB" id="M7ZTU0"/>
<dbReference type="PROSITE" id="PS51795">
    <property type="entry name" value="ZF_FLZ"/>
    <property type="match status" value="1"/>
</dbReference>
<dbReference type="eggNOG" id="ENOG502RXNR">
    <property type="taxonomic scope" value="Eukaryota"/>
</dbReference>
<dbReference type="PANTHER" id="PTHR36804:SF1">
    <property type="entry name" value="OS04G0585600 PROTEIN"/>
    <property type="match status" value="1"/>
</dbReference>
<proteinExistence type="inferred from homology"/>
<gene>
    <name evidence="4" type="ORF">TRIUR3_27923</name>
</gene>
<feature type="compositionally biased region" description="Basic and acidic residues" evidence="3">
    <location>
        <begin position="94"/>
        <end position="109"/>
    </location>
</feature>
<evidence type="ECO:0000256" key="3">
    <source>
        <dbReference type="SAM" id="MobiDB-lite"/>
    </source>
</evidence>
<feature type="compositionally biased region" description="Basic and acidic residues" evidence="3">
    <location>
        <begin position="194"/>
        <end position="225"/>
    </location>
</feature>